<dbReference type="AlphaFoldDB" id="A0A2N9W234"/>
<evidence type="ECO:0000313" key="2">
    <source>
        <dbReference type="EMBL" id="PIO45802.1"/>
    </source>
</evidence>
<organism evidence="2 3">
    <name type="scientific">Phyllobacterium zundukense</name>
    <dbReference type="NCBI Taxonomy" id="1867719"/>
    <lineage>
        <taxon>Bacteria</taxon>
        <taxon>Pseudomonadati</taxon>
        <taxon>Pseudomonadota</taxon>
        <taxon>Alphaproteobacteria</taxon>
        <taxon>Hyphomicrobiales</taxon>
        <taxon>Phyllobacteriaceae</taxon>
        <taxon>Phyllobacterium</taxon>
    </lineage>
</organism>
<sequence length="83" mass="9361">MSARQIMPLFRFVFEEGAVLEDVTPIEFPDHKAAIVAAKKAARKTLMDVEGCDPTAWVVRIYNEPGELIRTVFVADLLRAKTR</sequence>
<dbReference type="KEGG" id="pht:BLM14_05965"/>
<gene>
    <name evidence="2" type="ORF">B5P45_04460</name>
</gene>
<dbReference type="EMBL" id="MZMT01000014">
    <property type="protein sequence ID" value="PIO45802.1"/>
    <property type="molecule type" value="Genomic_DNA"/>
</dbReference>
<dbReference type="Proteomes" id="UP000232163">
    <property type="component" value="Unassembled WGS sequence"/>
</dbReference>
<accession>A0A2N9W234</accession>
<dbReference type="InterPro" id="IPR054189">
    <property type="entry name" value="DUF6894"/>
</dbReference>
<evidence type="ECO:0000313" key="3">
    <source>
        <dbReference type="Proteomes" id="UP000232163"/>
    </source>
</evidence>
<proteinExistence type="predicted"/>
<feature type="domain" description="DUF6894" evidence="1">
    <location>
        <begin position="10"/>
        <end position="74"/>
    </location>
</feature>
<name>A0A2N9W234_9HYPH</name>
<comment type="caution">
    <text evidence="2">The sequence shown here is derived from an EMBL/GenBank/DDBJ whole genome shotgun (WGS) entry which is preliminary data.</text>
</comment>
<keyword evidence="3" id="KW-1185">Reference proteome</keyword>
<evidence type="ECO:0000259" key="1">
    <source>
        <dbReference type="Pfam" id="PF21834"/>
    </source>
</evidence>
<protein>
    <recommendedName>
        <fullName evidence="1">DUF6894 domain-containing protein</fullName>
    </recommendedName>
</protein>
<reference evidence="2 3" key="1">
    <citation type="journal article" date="2017" name="Int J Environ Stud">
        <title>Does the Miocene-Pliocene relict legume Oxytropis triphylla form nitrogen-fixing nodules with a combination of bacterial strains?</title>
        <authorList>
            <person name="Safronova V."/>
            <person name="Belimov A."/>
            <person name="Sazanova A."/>
            <person name="Kuznetsova I."/>
            <person name="Popova J."/>
            <person name="Andronov E."/>
            <person name="Verkhozina A."/>
            <person name="Tikhonovich I."/>
        </authorList>
    </citation>
    <scope>NUCLEOTIDE SEQUENCE [LARGE SCALE GENOMIC DNA]</scope>
    <source>
        <strain evidence="2 3">Tri-38</strain>
    </source>
</reference>
<dbReference type="Pfam" id="PF21834">
    <property type="entry name" value="DUF6894"/>
    <property type="match status" value="1"/>
</dbReference>